<protein>
    <recommendedName>
        <fullName evidence="2">NADP-dependent oxidoreductase domain-containing protein</fullName>
    </recommendedName>
</protein>
<evidence type="ECO:0000259" key="2">
    <source>
        <dbReference type="Pfam" id="PF00248"/>
    </source>
</evidence>
<accession>A0A4S4N0B4</accession>
<proteinExistence type="predicted"/>
<keyword evidence="1" id="KW-0812">Transmembrane</keyword>
<feature type="transmembrane region" description="Helical" evidence="1">
    <location>
        <begin position="13"/>
        <end position="32"/>
    </location>
</feature>
<dbReference type="Gene3D" id="3.20.20.100">
    <property type="entry name" value="NADP-dependent oxidoreductase domain"/>
    <property type="match status" value="1"/>
</dbReference>
<organism evidence="3 4">
    <name type="scientific">Antrodiella citrinella</name>
    <dbReference type="NCBI Taxonomy" id="2447956"/>
    <lineage>
        <taxon>Eukaryota</taxon>
        <taxon>Fungi</taxon>
        <taxon>Dikarya</taxon>
        <taxon>Basidiomycota</taxon>
        <taxon>Agaricomycotina</taxon>
        <taxon>Agaricomycetes</taxon>
        <taxon>Polyporales</taxon>
        <taxon>Steccherinaceae</taxon>
        <taxon>Antrodiella</taxon>
    </lineage>
</organism>
<feature type="domain" description="NADP-dependent oxidoreductase" evidence="2">
    <location>
        <begin position="18"/>
        <end position="70"/>
    </location>
</feature>
<sequence length="70" mass="7946">MYPQFPTRKIDNIQIPAIGWGAMGLSAFYFLVAAPDEERFKLTDAVYEQGCTFWDTADMYGDSEDLLGAW</sequence>
<comment type="caution">
    <text evidence="3">The sequence shown here is derived from an EMBL/GenBank/DDBJ whole genome shotgun (WGS) entry which is preliminary data.</text>
</comment>
<dbReference type="InterPro" id="IPR023210">
    <property type="entry name" value="NADP_OxRdtase_dom"/>
</dbReference>
<dbReference type="InterPro" id="IPR036812">
    <property type="entry name" value="NAD(P)_OxRdtase_dom_sf"/>
</dbReference>
<keyword evidence="4" id="KW-1185">Reference proteome</keyword>
<dbReference type="SUPFAM" id="SSF51430">
    <property type="entry name" value="NAD(P)-linked oxidoreductase"/>
    <property type="match status" value="1"/>
</dbReference>
<name>A0A4S4N0B4_9APHY</name>
<evidence type="ECO:0000313" key="4">
    <source>
        <dbReference type="Proteomes" id="UP000308730"/>
    </source>
</evidence>
<dbReference type="Pfam" id="PF00248">
    <property type="entry name" value="Aldo_ket_red"/>
    <property type="match status" value="1"/>
</dbReference>
<reference evidence="3 4" key="1">
    <citation type="submission" date="2019-02" db="EMBL/GenBank/DDBJ databases">
        <title>Genome sequencing of the rare red list fungi Antrodiella citrinella (Flaviporus citrinellus).</title>
        <authorList>
            <person name="Buettner E."/>
            <person name="Kellner H."/>
        </authorList>
    </citation>
    <scope>NUCLEOTIDE SEQUENCE [LARGE SCALE GENOMIC DNA]</scope>
    <source>
        <strain evidence="3 4">DSM 108506</strain>
    </source>
</reference>
<evidence type="ECO:0000256" key="1">
    <source>
        <dbReference type="SAM" id="Phobius"/>
    </source>
</evidence>
<evidence type="ECO:0000313" key="3">
    <source>
        <dbReference type="EMBL" id="THH32282.1"/>
    </source>
</evidence>
<keyword evidence="1" id="KW-0472">Membrane</keyword>
<gene>
    <name evidence="3" type="ORF">EUX98_g1904</name>
</gene>
<dbReference type="Proteomes" id="UP000308730">
    <property type="component" value="Unassembled WGS sequence"/>
</dbReference>
<dbReference type="EMBL" id="SGPM01000025">
    <property type="protein sequence ID" value="THH32282.1"/>
    <property type="molecule type" value="Genomic_DNA"/>
</dbReference>
<dbReference type="OrthoDB" id="2796109at2759"/>
<dbReference type="AlphaFoldDB" id="A0A4S4N0B4"/>
<keyword evidence="1" id="KW-1133">Transmembrane helix</keyword>